<organism evidence="3 4">
    <name type="scientific">Aotus nancymaae</name>
    <name type="common">Ma's night monkey</name>
    <dbReference type="NCBI Taxonomy" id="37293"/>
    <lineage>
        <taxon>Eukaryota</taxon>
        <taxon>Metazoa</taxon>
        <taxon>Chordata</taxon>
        <taxon>Craniata</taxon>
        <taxon>Vertebrata</taxon>
        <taxon>Euteleostomi</taxon>
        <taxon>Mammalia</taxon>
        <taxon>Eutheria</taxon>
        <taxon>Euarchontoglires</taxon>
        <taxon>Primates</taxon>
        <taxon>Haplorrhini</taxon>
        <taxon>Platyrrhini</taxon>
        <taxon>Aotidae</taxon>
        <taxon>Aotus</taxon>
    </lineage>
</organism>
<reference evidence="3" key="2">
    <citation type="submission" date="2025-09" db="UniProtKB">
        <authorList>
            <consortium name="Ensembl"/>
        </authorList>
    </citation>
    <scope>IDENTIFICATION</scope>
</reference>
<dbReference type="Ensembl" id="ENSANAT00000043306.1">
    <property type="protein sequence ID" value="ENSANAP00000025384.1"/>
    <property type="gene ID" value="ENSANAG00000030413.1"/>
</dbReference>
<dbReference type="GeneTree" id="ENSGT00940000166214"/>
<feature type="chain" id="PRO_5045703628" evidence="2">
    <location>
        <begin position="32"/>
        <end position="259"/>
    </location>
</feature>
<proteinExistence type="predicted"/>
<protein>
    <submittedName>
        <fullName evidence="3">Uncharacterized protein</fullName>
    </submittedName>
</protein>
<evidence type="ECO:0000256" key="2">
    <source>
        <dbReference type="SAM" id="SignalP"/>
    </source>
</evidence>
<feature type="signal peptide" evidence="2">
    <location>
        <begin position="1"/>
        <end position="31"/>
    </location>
</feature>
<evidence type="ECO:0000313" key="4">
    <source>
        <dbReference type="Proteomes" id="UP000233020"/>
    </source>
</evidence>
<feature type="region of interest" description="Disordered" evidence="1">
    <location>
        <begin position="29"/>
        <end position="66"/>
    </location>
</feature>
<keyword evidence="2" id="KW-0732">Signal</keyword>
<dbReference type="Proteomes" id="UP000233020">
    <property type="component" value="Unplaced"/>
</dbReference>
<name>A0A2K5DWL6_AOTNA</name>
<evidence type="ECO:0000256" key="1">
    <source>
        <dbReference type="SAM" id="MobiDB-lite"/>
    </source>
</evidence>
<reference evidence="3" key="1">
    <citation type="submission" date="2025-08" db="UniProtKB">
        <authorList>
            <consortium name="Ensembl"/>
        </authorList>
    </citation>
    <scope>IDENTIFICATION</scope>
</reference>
<feature type="compositionally biased region" description="Basic residues" evidence="1">
    <location>
        <begin position="232"/>
        <end position="246"/>
    </location>
</feature>
<evidence type="ECO:0000313" key="3">
    <source>
        <dbReference type="Ensembl" id="ENSANAP00000025384.1"/>
    </source>
</evidence>
<accession>A0A2K5DWL6</accession>
<feature type="region of interest" description="Disordered" evidence="1">
    <location>
        <begin position="169"/>
        <end position="259"/>
    </location>
</feature>
<sequence length="259" mass="28372">MSPCPTPWKMHFILFSVWSLVILTFLRPSTPREPTSGPPRKRNAEVRGWLPGTCTQPPVSPSSLPRHHNPLLLSSLPKSLEELENAQVYTHLLEKGLRKLPGEGSSHHLPHQDRPGPVFKRAPARNHWPHEGMGACPHGLVPRAPASPLASMPSPDLKTSIGSFESLSTLSASQPPEPLCPLKHPSHRPHSGTLLPNPTTSIESLGLPSKETPHAGRGRQGSHFPQPGRAKAAGHTRHQNPRRHPEHRTSNLHQQLGLS</sequence>
<dbReference type="OMA" id="AGHTRHQ"/>
<feature type="compositionally biased region" description="Polar residues" evidence="1">
    <location>
        <begin position="194"/>
        <end position="203"/>
    </location>
</feature>
<dbReference type="AlphaFoldDB" id="A0A2K5DWL6"/>
<keyword evidence="4" id="KW-1185">Reference proteome</keyword>